<dbReference type="EMBL" id="VEWN01000013">
    <property type="protein sequence ID" value="KAA1053765.1"/>
    <property type="molecule type" value="Genomic_DNA"/>
</dbReference>
<dbReference type="Proteomes" id="UP000325333">
    <property type="component" value="Unassembled WGS sequence"/>
</dbReference>
<gene>
    <name evidence="1" type="ORF">FH063_002347</name>
</gene>
<protein>
    <submittedName>
        <fullName evidence="1">Uncharacterized protein</fullName>
    </submittedName>
</protein>
<sequence length="250" mass="27893">MSPRQHERRLNSPSFGVAKAAKKWLTISHRILEALTVTKLPTAALRSMAIAAVTISLAACNTTSRPSPPDYEQQARDAQRHLLSSTGHEDFFKQPLVKGKPTVSTGRNPRFDTLHINYDPRYVTAEEVTEAGRIFCEKRKQGRQAIQLGMGALNVDESDRAARERIQMVGSASFFCTNGSAADEALLAEYQGSRATILQKEEQRSAMQRSAQLRAKIEESQANRAAWDAIKRRDEQRVNGPSGYRYAPTY</sequence>
<dbReference type="AlphaFoldDB" id="A0A5B0KP94"/>
<evidence type="ECO:0000313" key="1">
    <source>
        <dbReference type="EMBL" id="KAA1053765.1"/>
    </source>
</evidence>
<reference evidence="1 2" key="1">
    <citation type="submission" date="2019-07" db="EMBL/GenBank/DDBJ databases">
        <title>Genome sequencing of the stress-tolerant strain Azospirillum brasilense Az19.</title>
        <authorList>
            <person name="Maroniche G.A."/>
            <person name="Garcia J.E."/>
            <person name="Pagnussat L."/>
            <person name="Amenta M."/>
            <person name="Creus C.M."/>
        </authorList>
    </citation>
    <scope>NUCLEOTIDE SEQUENCE [LARGE SCALE GENOMIC DNA]</scope>
    <source>
        <strain evidence="1 2">Az19</strain>
    </source>
</reference>
<proteinExistence type="predicted"/>
<evidence type="ECO:0000313" key="2">
    <source>
        <dbReference type="Proteomes" id="UP000325333"/>
    </source>
</evidence>
<dbReference type="RefSeq" id="WP_149650893.1">
    <property type="nucleotide sequence ID" value="NZ_VEWN01000013.1"/>
</dbReference>
<accession>A0A5B0KP94</accession>
<comment type="caution">
    <text evidence="1">The sequence shown here is derived from an EMBL/GenBank/DDBJ whole genome shotgun (WGS) entry which is preliminary data.</text>
</comment>
<name>A0A5B0KP94_9PROT</name>
<organism evidence="1 2">
    <name type="scientific">Azospirillum argentinense</name>
    <dbReference type="NCBI Taxonomy" id="2970906"/>
    <lineage>
        <taxon>Bacteria</taxon>
        <taxon>Pseudomonadati</taxon>
        <taxon>Pseudomonadota</taxon>
        <taxon>Alphaproteobacteria</taxon>
        <taxon>Rhodospirillales</taxon>
        <taxon>Azospirillaceae</taxon>
        <taxon>Azospirillum</taxon>
    </lineage>
</organism>